<feature type="compositionally biased region" description="Basic residues" evidence="3">
    <location>
        <begin position="113"/>
        <end position="123"/>
    </location>
</feature>
<dbReference type="Proteomes" id="UP000322981">
    <property type="component" value="Unassembled WGS sequence"/>
</dbReference>
<feature type="compositionally biased region" description="Low complexity" evidence="3">
    <location>
        <begin position="1"/>
        <end position="11"/>
    </location>
</feature>
<proteinExistence type="inferred from homology"/>
<feature type="compositionally biased region" description="Basic and acidic residues" evidence="3">
    <location>
        <begin position="782"/>
        <end position="793"/>
    </location>
</feature>
<reference evidence="4 5" key="1">
    <citation type="submission" date="2019-09" db="EMBL/GenBank/DDBJ databases">
        <title>Whole-genome sequence of the purple sulfur bacterium Thiohalocapsa marina DSM 19078.</title>
        <authorList>
            <person name="Kyndt J.A."/>
            <person name="Meyer T.E."/>
        </authorList>
    </citation>
    <scope>NUCLEOTIDE SEQUENCE [LARGE SCALE GENOMIC DNA]</scope>
    <source>
        <strain evidence="4 5">DSM 19078</strain>
    </source>
</reference>
<evidence type="ECO:0000256" key="3">
    <source>
        <dbReference type="SAM" id="MobiDB-lite"/>
    </source>
</evidence>
<feature type="compositionally biased region" description="Basic and acidic residues" evidence="3">
    <location>
        <begin position="130"/>
        <end position="144"/>
    </location>
</feature>
<protein>
    <submittedName>
        <fullName evidence="4">Carboxysome shell protein</fullName>
    </submittedName>
</protein>
<feature type="compositionally biased region" description="Polar residues" evidence="3">
    <location>
        <begin position="178"/>
        <end position="191"/>
    </location>
</feature>
<comment type="caution">
    <text evidence="4">The sequence shown here is derived from an EMBL/GenBank/DDBJ whole genome shotgun (WGS) entry which is preliminary data.</text>
</comment>
<keyword evidence="5" id="KW-1185">Reference proteome</keyword>
<comment type="similarity">
    <text evidence="2">Belongs to the CsoS2 family.</text>
</comment>
<evidence type="ECO:0000313" key="4">
    <source>
        <dbReference type="EMBL" id="KAA6187505.1"/>
    </source>
</evidence>
<feature type="region of interest" description="Disordered" evidence="3">
    <location>
        <begin position="775"/>
        <end position="853"/>
    </location>
</feature>
<evidence type="ECO:0000256" key="2">
    <source>
        <dbReference type="ARBA" id="ARBA00024044"/>
    </source>
</evidence>
<keyword evidence="1" id="KW-0677">Repeat</keyword>
<feature type="compositionally biased region" description="Low complexity" evidence="3">
    <location>
        <begin position="48"/>
        <end position="99"/>
    </location>
</feature>
<feature type="region of interest" description="Disordered" evidence="3">
    <location>
        <begin position="308"/>
        <end position="327"/>
    </location>
</feature>
<evidence type="ECO:0000256" key="1">
    <source>
        <dbReference type="ARBA" id="ARBA00022737"/>
    </source>
</evidence>
<gene>
    <name evidence="4" type="ORF">F2Q65_02815</name>
</gene>
<dbReference type="Pfam" id="PF12288">
    <property type="entry name" value="CsoS2_M"/>
    <property type="match status" value="2"/>
</dbReference>
<accession>A0A5M8FUP1</accession>
<dbReference type="EMBL" id="VWXX01000002">
    <property type="protein sequence ID" value="KAA6187505.1"/>
    <property type="molecule type" value="Genomic_DNA"/>
</dbReference>
<feature type="region of interest" description="Disordered" evidence="3">
    <location>
        <begin position="415"/>
        <end position="450"/>
    </location>
</feature>
<feature type="compositionally biased region" description="Low complexity" evidence="3">
    <location>
        <begin position="146"/>
        <end position="156"/>
    </location>
</feature>
<feature type="region of interest" description="Disordered" evidence="3">
    <location>
        <begin position="607"/>
        <end position="627"/>
    </location>
</feature>
<sequence length="853" mass="87766">MSTSSSRAAALARRKALSSKGKQALAGGTPERTRGSRTQPAGGGRAGASGVSATRPASESAPASTAAPVQARPPAADPAASLSLAARSSTPPRASRSNPVTTPASRSRDQARARRAALSRSGRRAQSGTDRVRADRLHDNDRRSSKGASASTTKTGDCTCGCSGQTSAADNGHDRNPASASTATGTRTMRPSTTSNAATNRASTRLRRNAGPVSPGSTSRLVARARRTAMASRGKAAADTPTSAAGLARQANPRLSSRELAQKVREHRSRNGASGERKTQSAGRARAERRRGAADQPWKVGASETLRGQTVTGTEVSRSPKTTGNEQATCRTITGTEYMGAEIFREFCQTEPAPTSAPKVAVTDTRHGNAVTGSAVGRSVKVTGDEPGSCSSVTGTEYLAADHFGAFCQNRPGSVSGRAPISSPVTGRPEGASRITGGSQGAGVRPTGTRYTDVQSIHNGSLEPIAQQVTRPAAQAATRQVASPAARPLAAMAVAPAPARAMAAPMSARSYVRPDARPETSLDARSLETGSARPARAITGSGAGMARMSQPGGVTGTRVGRSARVTGDEPGTCTAVTGTPYWGLEQASNWCAPELRDEMARRRWRPAPTPGARLTGIQPGVGGRATGDARGACEPISGTPYIGRDQYAQACGDGGHLLSGDAETSPMADVPEATGLALLESATTPGTNQLAEAGALHHPHSEQAWQQAQVRSAVTGTRYETGSQITGPFDMGGSKITGTEQFRFDARQPMPPAAAMAEDTGTGAAERPRITGEGQTAGAKITGDDWERGDRVTGTEGHFARRRNPSRPGPMGAMPAVTHKRNEAMPEPVSRVTGSSGSTERGALITYSGGARG</sequence>
<feature type="compositionally biased region" description="Basic and acidic residues" evidence="3">
    <location>
        <begin position="512"/>
        <end position="526"/>
    </location>
</feature>
<dbReference type="AlphaFoldDB" id="A0A5M8FUP1"/>
<feature type="region of interest" description="Disordered" evidence="3">
    <location>
        <begin position="1"/>
        <end position="298"/>
    </location>
</feature>
<organism evidence="4 5">
    <name type="scientific">Thiohalocapsa marina</name>
    <dbReference type="NCBI Taxonomy" id="424902"/>
    <lineage>
        <taxon>Bacteria</taxon>
        <taxon>Pseudomonadati</taxon>
        <taxon>Pseudomonadota</taxon>
        <taxon>Gammaproteobacteria</taxon>
        <taxon>Chromatiales</taxon>
        <taxon>Chromatiaceae</taxon>
        <taxon>Thiohalocapsa</taxon>
    </lineage>
</organism>
<name>A0A5M8FUP1_9GAMM</name>
<feature type="region of interest" description="Disordered" evidence="3">
    <location>
        <begin position="510"/>
        <end position="572"/>
    </location>
</feature>
<feature type="compositionally biased region" description="Low complexity" evidence="3">
    <location>
        <begin position="192"/>
        <end position="203"/>
    </location>
</feature>
<evidence type="ECO:0000313" key="5">
    <source>
        <dbReference type="Proteomes" id="UP000322981"/>
    </source>
</evidence>
<dbReference type="InterPro" id="IPR020990">
    <property type="entry name" value="CSOS2/2B"/>
</dbReference>
<dbReference type="OrthoDB" id="543713at2"/>
<dbReference type="GO" id="GO:0043886">
    <property type="term" value="F:structural constituent of carboxysome shell"/>
    <property type="evidence" value="ECO:0007669"/>
    <property type="project" value="InterPro"/>
</dbReference>